<name>A0ABQ3VKU5_9CHLR</name>
<dbReference type="InterPro" id="IPR036390">
    <property type="entry name" value="WH_DNA-bd_sf"/>
</dbReference>
<dbReference type="InterPro" id="IPR000835">
    <property type="entry name" value="HTH_MarR-typ"/>
</dbReference>
<evidence type="ECO:0000256" key="2">
    <source>
        <dbReference type="ARBA" id="ARBA00023125"/>
    </source>
</evidence>
<gene>
    <name evidence="7" type="ORF">KSZ_44490</name>
</gene>
<dbReference type="PRINTS" id="PR00598">
    <property type="entry name" value="HTHMARR"/>
</dbReference>
<dbReference type="SMART" id="SM00347">
    <property type="entry name" value="HTH_MARR"/>
    <property type="match status" value="1"/>
</dbReference>
<evidence type="ECO:0000256" key="1">
    <source>
        <dbReference type="ARBA" id="ARBA00023015"/>
    </source>
</evidence>
<evidence type="ECO:0000259" key="6">
    <source>
        <dbReference type="PROSITE" id="PS50995"/>
    </source>
</evidence>
<dbReference type="InterPro" id="IPR041489">
    <property type="entry name" value="PDZ_6"/>
</dbReference>
<proteinExistence type="predicted"/>
<dbReference type="Gene3D" id="1.10.10.10">
    <property type="entry name" value="Winged helix-like DNA-binding domain superfamily/Winged helix DNA-binding domain"/>
    <property type="match status" value="1"/>
</dbReference>
<evidence type="ECO:0000256" key="3">
    <source>
        <dbReference type="ARBA" id="ARBA00023163"/>
    </source>
</evidence>
<dbReference type="Pfam" id="PF17820">
    <property type="entry name" value="PDZ_6"/>
    <property type="match status" value="1"/>
</dbReference>
<dbReference type="InterPro" id="IPR036388">
    <property type="entry name" value="WH-like_DNA-bd_sf"/>
</dbReference>
<dbReference type="Pfam" id="PF12802">
    <property type="entry name" value="MarR_2"/>
    <property type="match status" value="1"/>
</dbReference>
<sequence>MPRLTQTGGEKREPKDTMEGERQRDTPLLADAPLPQIRDHTDWLLEGWKQQRPDLDVSPIAVVTRLSRLQSYLQPEIAAVFEHAGLTTPSFAVIATLRRAGPPYQRSQRALMDALQLSGGTISVRIDRLEKEGIVQRTPDPCDQRGVLVQLTEKGVALFDQVAPLHLTNEDRLLSALSQEQREHLTSLLRTLLLSFEALDPEDSQHPSHWLGASLASAHVARQVRRAAGLPEVAGLLIQAVAVPGPSARAGLREGDLIIAANGRAIRSIEDLYEQLRAAGHAPVMLDILRGEQRLTSPLHPHHRRESV</sequence>
<dbReference type="SUPFAM" id="SSF50156">
    <property type="entry name" value="PDZ domain-like"/>
    <property type="match status" value="1"/>
</dbReference>
<feature type="region of interest" description="Disordered" evidence="4">
    <location>
        <begin position="1"/>
        <end position="28"/>
    </location>
</feature>
<keyword evidence="8" id="KW-1185">Reference proteome</keyword>
<dbReference type="PROSITE" id="PS50995">
    <property type="entry name" value="HTH_MARR_2"/>
    <property type="match status" value="1"/>
</dbReference>
<dbReference type="InterPro" id="IPR001478">
    <property type="entry name" value="PDZ"/>
</dbReference>
<dbReference type="InterPro" id="IPR036034">
    <property type="entry name" value="PDZ_sf"/>
</dbReference>
<evidence type="ECO:0008006" key="9">
    <source>
        <dbReference type="Google" id="ProtNLM"/>
    </source>
</evidence>
<protein>
    <recommendedName>
        <fullName evidence="9">MarR family transcriptional regulator</fullName>
    </recommendedName>
</protein>
<keyword evidence="1" id="KW-0805">Transcription regulation</keyword>
<dbReference type="PROSITE" id="PS50106">
    <property type="entry name" value="PDZ"/>
    <property type="match status" value="1"/>
</dbReference>
<keyword evidence="2" id="KW-0238">DNA-binding</keyword>
<comment type="caution">
    <text evidence="7">The sequence shown here is derived from an EMBL/GenBank/DDBJ whole genome shotgun (WGS) entry which is preliminary data.</text>
</comment>
<dbReference type="EMBL" id="BNJJ01000012">
    <property type="protein sequence ID" value="GHO86443.1"/>
    <property type="molecule type" value="Genomic_DNA"/>
</dbReference>
<dbReference type="Proteomes" id="UP000635565">
    <property type="component" value="Unassembled WGS sequence"/>
</dbReference>
<dbReference type="SUPFAM" id="SSF46785">
    <property type="entry name" value="Winged helix' DNA-binding domain"/>
    <property type="match status" value="1"/>
</dbReference>
<dbReference type="SMART" id="SM00228">
    <property type="entry name" value="PDZ"/>
    <property type="match status" value="1"/>
</dbReference>
<evidence type="ECO:0000259" key="5">
    <source>
        <dbReference type="PROSITE" id="PS50106"/>
    </source>
</evidence>
<evidence type="ECO:0000256" key="4">
    <source>
        <dbReference type="SAM" id="MobiDB-lite"/>
    </source>
</evidence>
<accession>A0ABQ3VKU5</accession>
<evidence type="ECO:0000313" key="8">
    <source>
        <dbReference type="Proteomes" id="UP000635565"/>
    </source>
</evidence>
<dbReference type="PANTHER" id="PTHR42756:SF1">
    <property type="entry name" value="TRANSCRIPTIONAL REPRESSOR OF EMRAB OPERON"/>
    <property type="match status" value="1"/>
</dbReference>
<reference evidence="7 8" key="1">
    <citation type="journal article" date="2021" name="Int. J. Syst. Evol. Microbiol.">
        <title>Reticulibacter mediterranei gen. nov., sp. nov., within the new family Reticulibacteraceae fam. nov., and Ktedonospora formicarum gen. nov., sp. nov., Ktedonobacter robiniae sp. nov., Dictyobacter formicarum sp. nov. and Dictyobacter arantiisoli sp. nov., belonging to the class Ktedonobacteria.</title>
        <authorList>
            <person name="Yabe S."/>
            <person name="Zheng Y."/>
            <person name="Wang C.M."/>
            <person name="Sakai Y."/>
            <person name="Abe K."/>
            <person name="Yokota A."/>
            <person name="Donadio S."/>
            <person name="Cavaletti L."/>
            <person name="Monciardini P."/>
        </authorList>
    </citation>
    <scope>NUCLEOTIDE SEQUENCE [LARGE SCALE GENOMIC DNA]</scope>
    <source>
        <strain evidence="7 8">SOSP1-9</strain>
    </source>
</reference>
<dbReference type="RefSeq" id="WP_201364074.1">
    <property type="nucleotide sequence ID" value="NZ_BNJJ01000012.1"/>
</dbReference>
<feature type="domain" description="PDZ" evidence="5">
    <location>
        <begin position="198"/>
        <end position="280"/>
    </location>
</feature>
<keyword evidence="3" id="KW-0804">Transcription</keyword>
<evidence type="ECO:0000313" key="7">
    <source>
        <dbReference type="EMBL" id="GHO86443.1"/>
    </source>
</evidence>
<feature type="compositionally biased region" description="Basic and acidic residues" evidence="4">
    <location>
        <begin position="9"/>
        <end position="25"/>
    </location>
</feature>
<dbReference type="Gene3D" id="2.30.42.10">
    <property type="match status" value="1"/>
</dbReference>
<feature type="domain" description="HTH marR-type" evidence="6">
    <location>
        <begin position="59"/>
        <end position="194"/>
    </location>
</feature>
<organism evidence="7 8">
    <name type="scientific">Dictyobacter formicarum</name>
    <dbReference type="NCBI Taxonomy" id="2778368"/>
    <lineage>
        <taxon>Bacteria</taxon>
        <taxon>Bacillati</taxon>
        <taxon>Chloroflexota</taxon>
        <taxon>Ktedonobacteria</taxon>
        <taxon>Ktedonobacterales</taxon>
        <taxon>Dictyobacteraceae</taxon>
        <taxon>Dictyobacter</taxon>
    </lineage>
</organism>
<dbReference type="PANTHER" id="PTHR42756">
    <property type="entry name" value="TRANSCRIPTIONAL REGULATOR, MARR"/>
    <property type="match status" value="1"/>
</dbReference>